<evidence type="ECO:0000256" key="1">
    <source>
        <dbReference type="SAM" id="MobiDB-lite"/>
    </source>
</evidence>
<feature type="compositionally biased region" description="Polar residues" evidence="1">
    <location>
        <begin position="93"/>
        <end position="102"/>
    </location>
</feature>
<organism evidence="2 3">
    <name type="scientific">Pontibacter ummariensis</name>
    <dbReference type="NCBI Taxonomy" id="1610492"/>
    <lineage>
        <taxon>Bacteria</taxon>
        <taxon>Pseudomonadati</taxon>
        <taxon>Bacteroidota</taxon>
        <taxon>Cytophagia</taxon>
        <taxon>Cytophagales</taxon>
        <taxon>Hymenobacteraceae</taxon>
        <taxon>Pontibacter</taxon>
    </lineage>
</organism>
<evidence type="ECO:0000313" key="3">
    <source>
        <dbReference type="Proteomes" id="UP000198432"/>
    </source>
</evidence>
<accession>A0A239BEC8</accession>
<gene>
    <name evidence="2" type="ORF">SAMN06296052_101339</name>
</gene>
<keyword evidence="3" id="KW-1185">Reference proteome</keyword>
<dbReference type="EMBL" id="FZOQ01000001">
    <property type="protein sequence ID" value="SNS06156.1"/>
    <property type="molecule type" value="Genomic_DNA"/>
</dbReference>
<name>A0A239BEC8_9BACT</name>
<protein>
    <submittedName>
        <fullName evidence="2">Uncharacterized protein</fullName>
    </submittedName>
</protein>
<feature type="region of interest" description="Disordered" evidence="1">
    <location>
        <begin position="87"/>
        <end position="110"/>
    </location>
</feature>
<proteinExistence type="predicted"/>
<evidence type="ECO:0000313" key="2">
    <source>
        <dbReference type="EMBL" id="SNS06156.1"/>
    </source>
</evidence>
<dbReference type="AlphaFoldDB" id="A0A239BEC8"/>
<reference evidence="3" key="1">
    <citation type="submission" date="2017-06" db="EMBL/GenBank/DDBJ databases">
        <authorList>
            <person name="Varghese N."/>
            <person name="Submissions S."/>
        </authorList>
    </citation>
    <scope>NUCLEOTIDE SEQUENCE [LARGE SCALE GENOMIC DNA]</scope>
    <source>
        <strain evidence="3">NKM1</strain>
    </source>
</reference>
<dbReference type="Proteomes" id="UP000198432">
    <property type="component" value="Unassembled WGS sequence"/>
</dbReference>
<sequence length="226" mass="23606">MIVDTLVLHDASTIRFTSSKKGLLGVRIAYVGEGCVITSKGASGEHGSRVLSGANGADGSDLEIDIHFMTLGSLTLDTRGGDGGNGYIGKNWNMPSTQTTSRRVPDGKGGLTSVTRNIQTSMGSTGEPGSPGGAGGKGGDLILTYSTDRFALNFNHNPRPGQKKEVHFIEILYEAGKHGKAGRNGNSYTGSREVGTTVIPGNTVSARHQPQQNGTIKLVNANKPQL</sequence>